<reference evidence="6 7" key="1">
    <citation type="journal article" date="2018" name="Int. J. Syst. Evol. Microbiol.">
        <title>Rubneribacter badeniensis gen. nov., sp. nov. and Enteroscipio rubneri gen. nov., sp. nov., new members of the Eggerthellaceae isolated from human faeces.</title>
        <authorList>
            <person name="Danylec N."/>
            <person name="Gobl A."/>
            <person name="Stoll D.A."/>
            <person name="Hetzer B."/>
            <person name="Kulling S.E."/>
            <person name="Huch M."/>
        </authorList>
    </citation>
    <scope>NUCLEOTIDE SEQUENCE [LARGE SCALE GENOMIC DNA]</scope>
    <source>
        <strain evidence="6 7">ResAG-85</strain>
    </source>
</reference>
<proteinExistence type="predicted"/>
<sequence length="265" mass="30866">MYRMKEFSAMTGLPQSKVRFYEKHGLVLSDRQENGYRVFTPEDAFRSNAFRTLLQYGFSIDEAVAMLDEKQGTEDFERSLLRQQEKLRREADLIAYRLRRLDSTLGAIKSEPGSGFELVDAADQVYINSSHGRDFRVSLENERTISQYYDLLSITSCARIIKKDDLLDNRPVVDPDYVMTMPEHESYRLDEQAQAQVKRLCLGKCIRFRRQATREESVRKETFADLFEYLESHGYRLRSDLMLFPSFLNLDGLGSDIETLYVPIS</sequence>
<dbReference type="AlphaFoldDB" id="A0A2K2U526"/>
<protein>
    <submittedName>
        <fullName evidence="6">MerR family transcriptional regulator</fullName>
    </submittedName>
</protein>
<evidence type="ECO:0000313" key="7">
    <source>
        <dbReference type="Proteomes" id="UP000236488"/>
    </source>
</evidence>
<dbReference type="Gene3D" id="1.10.1660.10">
    <property type="match status" value="1"/>
</dbReference>
<dbReference type="GO" id="GO:0003677">
    <property type="term" value="F:DNA binding"/>
    <property type="evidence" value="ECO:0007669"/>
    <property type="project" value="UniProtKB-KW"/>
</dbReference>
<keyword evidence="7" id="KW-1185">Reference proteome</keyword>
<name>A0A2K2U526_9ACTN</name>
<dbReference type="InterPro" id="IPR047057">
    <property type="entry name" value="MerR_fam"/>
</dbReference>
<dbReference type="SUPFAM" id="SSF46955">
    <property type="entry name" value="Putative DNA-binding domain"/>
    <property type="match status" value="1"/>
</dbReference>
<evidence type="ECO:0000256" key="1">
    <source>
        <dbReference type="ARBA" id="ARBA00022491"/>
    </source>
</evidence>
<keyword evidence="2" id="KW-0805">Transcription regulation</keyword>
<organism evidence="6 7">
    <name type="scientific">Rubneribacter badeniensis</name>
    <dbReference type="NCBI Taxonomy" id="2070688"/>
    <lineage>
        <taxon>Bacteria</taxon>
        <taxon>Bacillati</taxon>
        <taxon>Actinomycetota</taxon>
        <taxon>Coriobacteriia</taxon>
        <taxon>Eggerthellales</taxon>
        <taxon>Eggerthellaceae</taxon>
        <taxon>Rubneribacter</taxon>
    </lineage>
</organism>
<dbReference type="EMBL" id="PPEL01000031">
    <property type="protein sequence ID" value="PNV65435.1"/>
    <property type="molecule type" value="Genomic_DNA"/>
</dbReference>
<feature type="domain" description="HTH merR-type" evidence="5">
    <location>
        <begin position="1"/>
        <end position="69"/>
    </location>
</feature>
<dbReference type="GO" id="GO:0003700">
    <property type="term" value="F:DNA-binding transcription factor activity"/>
    <property type="evidence" value="ECO:0007669"/>
    <property type="project" value="InterPro"/>
</dbReference>
<evidence type="ECO:0000256" key="3">
    <source>
        <dbReference type="ARBA" id="ARBA00023125"/>
    </source>
</evidence>
<dbReference type="PANTHER" id="PTHR30204">
    <property type="entry name" value="REDOX-CYCLING DRUG-SENSING TRANSCRIPTIONAL ACTIVATOR SOXR"/>
    <property type="match status" value="1"/>
</dbReference>
<dbReference type="Pfam" id="PF13411">
    <property type="entry name" value="MerR_1"/>
    <property type="match status" value="1"/>
</dbReference>
<evidence type="ECO:0000313" key="6">
    <source>
        <dbReference type="EMBL" id="PNV65435.1"/>
    </source>
</evidence>
<accession>A0A2K2U526</accession>
<dbReference type="SMART" id="SM00422">
    <property type="entry name" value="HTH_MERR"/>
    <property type="match status" value="1"/>
</dbReference>
<gene>
    <name evidence="6" type="ORF">C2L80_06670</name>
</gene>
<dbReference type="PANTHER" id="PTHR30204:SF69">
    <property type="entry name" value="MERR-FAMILY TRANSCRIPTIONAL REGULATOR"/>
    <property type="match status" value="1"/>
</dbReference>
<evidence type="ECO:0000259" key="5">
    <source>
        <dbReference type="PROSITE" id="PS50937"/>
    </source>
</evidence>
<comment type="caution">
    <text evidence="6">The sequence shown here is derived from an EMBL/GenBank/DDBJ whole genome shotgun (WGS) entry which is preliminary data.</text>
</comment>
<keyword evidence="1" id="KW-0678">Repressor</keyword>
<keyword evidence="4" id="KW-0804">Transcription</keyword>
<dbReference type="InterPro" id="IPR009061">
    <property type="entry name" value="DNA-bd_dom_put_sf"/>
</dbReference>
<dbReference type="PROSITE" id="PS50937">
    <property type="entry name" value="HTH_MERR_2"/>
    <property type="match status" value="1"/>
</dbReference>
<dbReference type="CDD" id="cd00592">
    <property type="entry name" value="HTH_MerR-like"/>
    <property type="match status" value="1"/>
</dbReference>
<dbReference type="Proteomes" id="UP000236488">
    <property type="component" value="Unassembled WGS sequence"/>
</dbReference>
<dbReference type="InterPro" id="IPR000551">
    <property type="entry name" value="MerR-type_HTH_dom"/>
</dbReference>
<evidence type="ECO:0000256" key="4">
    <source>
        <dbReference type="ARBA" id="ARBA00023163"/>
    </source>
</evidence>
<keyword evidence="3" id="KW-0238">DNA-binding</keyword>
<evidence type="ECO:0000256" key="2">
    <source>
        <dbReference type="ARBA" id="ARBA00023015"/>
    </source>
</evidence>